<evidence type="ECO:0000256" key="1">
    <source>
        <dbReference type="SAM" id="SignalP"/>
    </source>
</evidence>
<name>A0AAV9E4Y5_ACOCL</name>
<dbReference type="Proteomes" id="UP001180020">
    <property type="component" value="Unassembled WGS sequence"/>
</dbReference>
<dbReference type="InterPro" id="IPR004314">
    <property type="entry name" value="Neprosin"/>
</dbReference>
<dbReference type="PROSITE" id="PS52045">
    <property type="entry name" value="NEPROSIN_PEP_CD"/>
    <property type="match status" value="1"/>
</dbReference>
<reference evidence="3" key="1">
    <citation type="journal article" date="2023" name="Nat. Commun.">
        <title>Diploid and tetraploid genomes of Acorus and the evolution of monocots.</title>
        <authorList>
            <person name="Ma L."/>
            <person name="Liu K.W."/>
            <person name="Li Z."/>
            <person name="Hsiao Y.Y."/>
            <person name="Qi Y."/>
            <person name="Fu T."/>
            <person name="Tang G.D."/>
            <person name="Zhang D."/>
            <person name="Sun W.H."/>
            <person name="Liu D.K."/>
            <person name="Li Y."/>
            <person name="Chen G.Z."/>
            <person name="Liu X.D."/>
            <person name="Liao X.Y."/>
            <person name="Jiang Y.T."/>
            <person name="Yu X."/>
            <person name="Hao Y."/>
            <person name="Huang J."/>
            <person name="Zhao X.W."/>
            <person name="Ke S."/>
            <person name="Chen Y.Y."/>
            <person name="Wu W.L."/>
            <person name="Hsu J.L."/>
            <person name="Lin Y.F."/>
            <person name="Huang M.D."/>
            <person name="Li C.Y."/>
            <person name="Huang L."/>
            <person name="Wang Z.W."/>
            <person name="Zhao X."/>
            <person name="Zhong W.Y."/>
            <person name="Peng D.H."/>
            <person name="Ahmad S."/>
            <person name="Lan S."/>
            <person name="Zhang J.S."/>
            <person name="Tsai W.C."/>
            <person name="Van de Peer Y."/>
            <person name="Liu Z.J."/>
        </authorList>
    </citation>
    <scope>NUCLEOTIDE SEQUENCE</scope>
    <source>
        <strain evidence="3">CP</strain>
    </source>
</reference>
<evidence type="ECO:0000313" key="4">
    <source>
        <dbReference type="Proteomes" id="UP001180020"/>
    </source>
</evidence>
<dbReference type="InterPro" id="IPR025521">
    <property type="entry name" value="Neprosin_propep"/>
</dbReference>
<sequence>MAIVSLMFFVVLGIEVVAGRTHSSLQESEIDRQLKLLNKPALKTIQTPQERCYDDSQTQYGDIFDCVDINKQPALDHPLLANHKIKMKPSSYPVGREEDAPPKNSLSLVMLGKESCPTGTVPIRRTSREELIRAQHIQNIDQTRYVSPRTFGDHLTRFYGYWADQKNQQWWLSLNDETIGYWPMSILLDFQDTAGFVEWGGEVSGPSKLLSPAMGSGYFAKEGEGIAGAFQYLAFVDDGYTKSTYLHPGDAYTQSTNPACYTVTDPVEVYSSFYYGGPGFC</sequence>
<keyword evidence="4" id="KW-1185">Reference proteome</keyword>
<dbReference type="PANTHER" id="PTHR31589">
    <property type="entry name" value="PROTEIN, PUTATIVE (DUF239)-RELATED-RELATED"/>
    <property type="match status" value="1"/>
</dbReference>
<reference evidence="3" key="2">
    <citation type="submission" date="2023-06" db="EMBL/GenBank/DDBJ databases">
        <authorList>
            <person name="Ma L."/>
            <person name="Liu K.-W."/>
            <person name="Li Z."/>
            <person name="Hsiao Y.-Y."/>
            <person name="Qi Y."/>
            <person name="Fu T."/>
            <person name="Tang G."/>
            <person name="Zhang D."/>
            <person name="Sun W.-H."/>
            <person name="Liu D.-K."/>
            <person name="Li Y."/>
            <person name="Chen G.-Z."/>
            <person name="Liu X.-D."/>
            <person name="Liao X.-Y."/>
            <person name="Jiang Y.-T."/>
            <person name="Yu X."/>
            <person name="Hao Y."/>
            <person name="Huang J."/>
            <person name="Zhao X.-W."/>
            <person name="Ke S."/>
            <person name="Chen Y.-Y."/>
            <person name="Wu W.-L."/>
            <person name="Hsu J.-L."/>
            <person name="Lin Y.-F."/>
            <person name="Huang M.-D."/>
            <person name="Li C.-Y."/>
            <person name="Huang L."/>
            <person name="Wang Z.-W."/>
            <person name="Zhao X."/>
            <person name="Zhong W.-Y."/>
            <person name="Peng D.-H."/>
            <person name="Ahmad S."/>
            <person name="Lan S."/>
            <person name="Zhang J.-S."/>
            <person name="Tsai W.-C."/>
            <person name="Van De Peer Y."/>
            <person name="Liu Z.-J."/>
        </authorList>
    </citation>
    <scope>NUCLEOTIDE SEQUENCE</scope>
    <source>
        <strain evidence="3">CP</strain>
        <tissue evidence="3">Leaves</tissue>
    </source>
</reference>
<accession>A0AAV9E4Y5</accession>
<proteinExistence type="predicted"/>
<feature type="domain" description="Neprosin PEP catalytic" evidence="2">
    <location>
        <begin position="1"/>
        <end position="281"/>
    </location>
</feature>
<dbReference type="EMBL" id="JAUJYO010000009">
    <property type="protein sequence ID" value="KAK1308635.1"/>
    <property type="molecule type" value="Genomic_DNA"/>
</dbReference>
<organism evidence="3 4">
    <name type="scientific">Acorus calamus</name>
    <name type="common">Sweet flag</name>
    <dbReference type="NCBI Taxonomy" id="4465"/>
    <lineage>
        <taxon>Eukaryota</taxon>
        <taxon>Viridiplantae</taxon>
        <taxon>Streptophyta</taxon>
        <taxon>Embryophyta</taxon>
        <taxon>Tracheophyta</taxon>
        <taxon>Spermatophyta</taxon>
        <taxon>Magnoliopsida</taxon>
        <taxon>Liliopsida</taxon>
        <taxon>Acoraceae</taxon>
        <taxon>Acorus</taxon>
    </lineage>
</organism>
<feature type="signal peptide" evidence="1">
    <location>
        <begin position="1"/>
        <end position="19"/>
    </location>
</feature>
<dbReference type="PANTHER" id="PTHR31589:SF110">
    <property type="entry name" value="PROTEIN, PUTATIVE (DUF239)-RELATED"/>
    <property type="match status" value="1"/>
</dbReference>
<dbReference type="AlphaFoldDB" id="A0AAV9E4Y5"/>
<feature type="chain" id="PRO_5044001301" description="Neprosin PEP catalytic domain-containing protein" evidence="1">
    <location>
        <begin position="20"/>
        <end position="281"/>
    </location>
</feature>
<gene>
    <name evidence="3" type="ORF">QJS10_CPA09g01702</name>
</gene>
<protein>
    <recommendedName>
        <fullName evidence="2">Neprosin PEP catalytic domain-containing protein</fullName>
    </recommendedName>
</protein>
<comment type="caution">
    <text evidence="3">The sequence shown here is derived from an EMBL/GenBank/DDBJ whole genome shotgun (WGS) entry which is preliminary data.</text>
</comment>
<dbReference type="Pfam" id="PF14365">
    <property type="entry name" value="Neprosin_AP"/>
    <property type="match status" value="1"/>
</dbReference>
<dbReference type="Pfam" id="PF03080">
    <property type="entry name" value="Neprosin"/>
    <property type="match status" value="1"/>
</dbReference>
<keyword evidence="1" id="KW-0732">Signal</keyword>
<evidence type="ECO:0000259" key="2">
    <source>
        <dbReference type="PROSITE" id="PS52045"/>
    </source>
</evidence>
<evidence type="ECO:0000313" key="3">
    <source>
        <dbReference type="EMBL" id="KAK1308635.1"/>
    </source>
</evidence>
<dbReference type="InterPro" id="IPR053168">
    <property type="entry name" value="Glutamic_endopeptidase"/>
</dbReference>